<gene>
    <name evidence="2" type="ORF">DTER00134_LOCUS6739</name>
</gene>
<feature type="region of interest" description="Disordered" evidence="1">
    <location>
        <begin position="1"/>
        <end position="113"/>
    </location>
</feature>
<evidence type="ECO:0000256" key="1">
    <source>
        <dbReference type="SAM" id="MobiDB-lite"/>
    </source>
</evidence>
<dbReference type="AlphaFoldDB" id="A0A7S3VLP2"/>
<proteinExistence type="predicted"/>
<name>A0A7S3VLP2_DUNTE</name>
<feature type="region of interest" description="Disordered" evidence="1">
    <location>
        <begin position="290"/>
        <end position="339"/>
    </location>
</feature>
<accession>A0A7S3VLP2</accession>
<organism evidence="2">
    <name type="scientific">Dunaliella tertiolecta</name>
    <name type="common">Green alga</name>
    <dbReference type="NCBI Taxonomy" id="3047"/>
    <lineage>
        <taxon>Eukaryota</taxon>
        <taxon>Viridiplantae</taxon>
        <taxon>Chlorophyta</taxon>
        <taxon>core chlorophytes</taxon>
        <taxon>Chlorophyceae</taxon>
        <taxon>CS clade</taxon>
        <taxon>Chlamydomonadales</taxon>
        <taxon>Dunaliellaceae</taxon>
        <taxon>Dunaliella</taxon>
    </lineage>
</organism>
<dbReference type="EMBL" id="HBIP01011955">
    <property type="protein sequence ID" value="CAE0491666.1"/>
    <property type="molecule type" value="Transcribed_RNA"/>
</dbReference>
<feature type="compositionally biased region" description="Basic and acidic residues" evidence="1">
    <location>
        <begin position="10"/>
        <end position="35"/>
    </location>
</feature>
<reference evidence="2" key="1">
    <citation type="submission" date="2021-01" db="EMBL/GenBank/DDBJ databases">
        <authorList>
            <person name="Corre E."/>
            <person name="Pelletier E."/>
            <person name="Niang G."/>
            <person name="Scheremetjew M."/>
            <person name="Finn R."/>
            <person name="Kale V."/>
            <person name="Holt S."/>
            <person name="Cochrane G."/>
            <person name="Meng A."/>
            <person name="Brown T."/>
            <person name="Cohen L."/>
        </authorList>
    </citation>
    <scope>NUCLEOTIDE SEQUENCE</scope>
    <source>
        <strain evidence="2">CCMP1320</strain>
    </source>
</reference>
<feature type="region of interest" description="Disordered" evidence="1">
    <location>
        <begin position="154"/>
        <end position="186"/>
    </location>
</feature>
<sequence length="473" mass="50794">MRLPVDAMTEDSRKEGAPDTASDRVRTGQEEHENCAHQGKGQAAGSEDGEARGEETEEDQERGDVGSSDGMPVVENHQSPDTVQHPGQASGGTSPELNIANPSKAASSIIRVDSPTRVRRDHLNNLSLLRPHTCPAQGSTKIRGPMKTLHLLGPSPSGTADSTLRKKDGGWPHSTVPRSQSPKRSLRAQQCGIPGYLATPGEQYATPPALILRSHSGTVEGQLQYQLGKVAPLGPAYSSAWVCDPPQRPLVSDFRLQPSQRSHTCYSPELVLRSVCLGGWAAPQRTRPGTAQIPAVSSTSPPAASVAGGGAARPQTAPTVHGHLHCSSSRRPVLGSYRPSMNRGTGLAFGARAAGKALGFRSPGRLQQEEHKERPWTSQSYCEGIRKGLPPSPATEFIRATAKSSFRAIAPNAPRLRQACEGIVLAQSQSRRARIEDPKLAPVPPIEVAQCNSMLHCNEDSPRLRYKQRLMYK</sequence>
<evidence type="ECO:0000313" key="2">
    <source>
        <dbReference type="EMBL" id="CAE0491666.1"/>
    </source>
</evidence>
<protein>
    <submittedName>
        <fullName evidence="2">Uncharacterized protein</fullName>
    </submittedName>
</protein>
<feature type="compositionally biased region" description="Low complexity" evidence="1">
    <location>
        <begin position="294"/>
        <end position="306"/>
    </location>
</feature>
<feature type="compositionally biased region" description="Polar residues" evidence="1">
    <location>
        <begin position="76"/>
        <end position="106"/>
    </location>
</feature>